<feature type="region of interest" description="Disordered" evidence="4">
    <location>
        <begin position="1111"/>
        <end position="1150"/>
    </location>
</feature>
<feature type="compositionally biased region" description="Polar residues" evidence="4">
    <location>
        <begin position="962"/>
        <end position="986"/>
    </location>
</feature>
<feature type="compositionally biased region" description="Basic and acidic residues" evidence="4">
    <location>
        <begin position="818"/>
        <end position="832"/>
    </location>
</feature>
<dbReference type="PANTHER" id="PTHR47092">
    <property type="entry name" value="CAT EYE SYNDROME CRITICAL REGION PROTEIN 2"/>
    <property type="match status" value="1"/>
</dbReference>
<feature type="region of interest" description="Disordered" evidence="4">
    <location>
        <begin position="1670"/>
        <end position="1711"/>
    </location>
</feature>
<dbReference type="Pfam" id="PF00439">
    <property type="entry name" value="Bromodomain"/>
    <property type="match status" value="1"/>
</dbReference>
<evidence type="ECO:0000256" key="3">
    <source>
        <dbReference type="SAM" id="Coils"/>
    </source>
</evidence>
<dbReference type="STRING" id="121224.E0VZN7"/>
<dbReference type="Gene3D" id="1.20.920.10">
    <property type="entry name" value="Bromodomain-like"/>
    <property type="match status" value="1"/>
</dbReference>
<feature type="compositionally biased region" description="Basic residues" evidence="4">
    <location>
        <begin position="612"/>
        <end position="623"/>
    </location>
</feature>
<evidence type="ECO:0000313" key="8">
    <source>
        <dbReference type="Proteomes" id="UP000009046"/>
    </source>
</evidence>
<dbReference type="InParanoid" id="E0VZN7"/>
<evidence type="ECO:0000256" key="1">
    <source>
        <dbReference type="ARBA" id="ARBA00023117"/>
    </source>
</evidence>
<dbReference type="PANTHER" id="PTHR47092:SF1">
    <property type="entry name" value="CHROMATIN REMODELING REGULATOR CECR2"/>
    <property type="match status" value="1"/>
</dbReference>
<dbReference type="RefSeq" id="XP_002431581.1">
    <property type="nucleotide sequence ID" value="XM_002431536.1"/>
</dbReference>
<feature type="compositionally biased region" description="Basic and acidic residues" evidence="4">
    <location>
        <begin position="694"/>
        <end position="707"/>
    </location>
</feature>
<feature type="region of interest" description="Disordered" evidence="4">
    <location>
        <begin position="489"/>
        <end position="625"/>
    </location>
</feature>
<protein>
    <recommendedName>
        <fullName evidence="5">Bromo domain-containing protein</fullName>
    </recommendedName>
</protein>
<dbReference type="PRINTS" id="PR00503">
    <property type="entry name" value="BROMODOMAIN"/>
</dbReference>
<evidence type="ECO:0000313" key="6">
    <source>
        <dbReference type="EMBL" id="EEB18843.1"/>
    </source>
</evidence>
<gene>
    <name evidence="7" type="primary">8235324</name>
    <name evidence="6" type="ORF">Phum_PHUM537050</name>
</gene>
<organism>
    <name type="scientific">Pediculus humanus subsp. corporis</name>
    <name type="common">Body louse</name>
    <dbReference type="NCBI Taxonomy" id="121224"/>
    <lineage>
        <taxon>Eukaryota</taxon>
        <taxon>Metazoa</taxon>
        <taxon>Ecdysozoa</taxon>
        <taxon>Arthropoda</taxon>
        <taxon>Hexapoda</taxon>
        <taxon>Insecta</taxon>
        <taxon>Pterygota</taxon>
        <taxon>Neoptera</taxon>
        <taxon>Paraneoptera</taxon>
        <taxon>Psocodea</taxon>
        <taxon>Troctomorpha</taxon>
        <taxon>Phthiraptera</taxon>
        <taxon>Anoplura</taxon>
        <taxon>Pediculidae</taxon>
        <taxon>Pediculus</taxon>
    </lineage>
</organism>
<dbReference type="FunCoup" id="E0VZN7">
    <property type="interactions" value="39"/>
</dbReference>
<keyword evidence="1 2" id="KW-0103">Bromodomain</keyword>
<dbReference type="GeneID" id="8235324"/>
<reference evidence="6" key="1">
    <citation type="submission" date="2007-04" db="EMBL/GenBank/DDBJ databases">
        <title>Annotation of Pediculus humanus corporis strain USDA.</title>
        <authorList>
            <person name="Kirkness E."/>
            <person name="Hannick L."/>
            <person name="Hass B."/>
            <person name="Bruggner R."/>
            <person name="Lawson D."/>
            <person name="Bidwell S."/>
            <person name="Joardar V."/>
            <person name="Caler E."/>
            <person name="Walenz B."/>
            <person name="Inman J."/>
            <person name="Schobel S."/>
            <person name="Galinsky K."/>
            <person name="Amedeo P."/>
            <person name="Strausberg R."/>
        </authorList>
    </citation>
    <scope>NUCLEOTIDE SEQUENCE</scope>
    <source>
        <strain evidence="6">USDA</strain>
    </source>
</reference>
<feature type="compositionally biased region" description="Gly residues" evidence="4">
    <location>
        <begin position="337"/>
        <end position="346"/>
    </location>
</feature>
<feature type="compositionally biased region" description="Basic and acidic residues" evidence="4">
    <location>
        <begin position="530"/>
        <end position="550"/>
    </location>
</feature>
<dbReference type="KEGG" id="phu:Phum_PHUM537050"/>
<dbReference type="SUPFAM" id="SSF47370">
    <property type="entry name" value="Bromodomain"/>
    <property type="match status" value="1"/>
</dbReference>
<dbReference type="VEuPathDB" id="VectorBase:PHUM537050"/>
<dbReference type="GO" id="GO:0090537">
    <property type="term" value="C:CERF complex"/>
    <property type="evidence" value="ECO:0007669"/>
    <property type="project" value="InterPro"/>
</dbReference>
<sequence length="1788" mass="200886">MDDIQSWSEVPSIAHFCSLFRAAFNLLDFDIEEALLTDGAEDSGSSLLQELIVRLLCGCIQSNEISTFNYQMFLRRLFRQKCLEYGRENPFNTDIDFQFLPLRTKVEILHALCDFRLDADDVQDLLKNLESDSLRVEPLGHDEKKSAYWYFYGTRLYREDFPKNKKKIREKRRKSKEEKRNKKKKNKTSYESDIEDDLAPGIWQVVCYTEQDWENLALKFKGSTCKDEKDLHRTLTEDFLPEIPRLFAEKERLQRKRMMEFQPRRQSSRLEKLKQREEEEKILAREEEEKLKLEKEERERRERLMARAVRAFHRGSSKSGSDCGSYRSEREREGDEAGGGGGGGGDDNNQLSIGRQTNNSLASATGQIIIQPPRRKKLRSKQVFKTSAEDLRTGMYKILDYIKSHEEAWPFVDPVDENYAPKYYSVIRKPMDLQRMEEKLDCGEYLTFNDFRNDFQLIVDNCRQYNGSENEYTEMVKNLQEAFREATDRYLESDPSSDEEVAVEFPPVFEDQKPRKEPLKKKRKLKRKVKDQNKDKENKKKKYDSEDSDSKPPSLKPQRIRSPLSEKSGSIPGSDFDDREPDFLREYSPPRLVKATEMDVNEDDSSDSRSRGVTKVKPGKPKKGTGVIKNVAAIEALSLATEQTLKDINKWLDDTPRSFSEFSFASNSPSNVLSEEEFSGVGNKITESECKKVTKTEKPYRTKDKDGVKKRKNNDVTKTVKRKEVQRTIERLQPGKSKGNLITTLPKAKENTEESGLPMALSLGKLAKESRNALLVKTDETAPKLSLGTVLKSDIISFGKSKHNFEEDGVIKSETNQEADKELETNKSDSKMSETNFFDNVTKKLPDVKSETTKNDYSKDKENDYAENVKEKELKSETDPDKKRDAVKEITNKDKPTPNLSAWFKAFGAPKTVSAVKKKGETNDPSSTPGRSGCSSPFQESKSGSAIKVGNESKEESDKNWFSDNYKNSPNSGVSNYLSKVETPSSVEIEEPKSVSIASPMPSPDIRPGSASSLGQPLSNLPPAPRQRKASTSSSMSERSSFSQDPLDGSSPHLSMDERLGVYPAPYPSPLHRSPIAASPIMASPKGEEINKGTYASINGTIRVGFYQDTSSNFQKSSPEKQSPTSNSPRDQCNSSPFQNYSSHVYPPSASQNTNISNVYKQVSHSTANPYTYPTSTSIAITTSGGLYENLSQHTMSSMMNYSDQSYRNTKPQENYNFSPKSVPYGNPEVCAKPPSSVFPVKKRVFAEIESGRLQILNDAPKFPESQRNIQDSPQSDSSANRNIYSESRENPSSSLGYTRLQQPELQMPQSAPQYERYPQQKYTQNEIPKLIPETPTDINNISKTKYGIPNVDNTRNLGNIMDNINRLGQNPMGVNNPVANSNRNSFSNSMEAAGLGRLLQPPVNKNTITEDHDGVFRNKFPPGMENIGKMPQQQNYGIQEEEKRVINSPSVNLARGQPNLNCADARTPCSVPYQAPMDASLRPNLSSLSHIVDRYQVEERLMQQSAYYTDKNLANIYGKNVSTCGPMDSQPPNLTTKVTNPPATVHSQIAYNREQELNIPKPVTYADAKKGRKGRPPKNPEAMANSGAAGSNNTAFQQYVNIKSNEPPAISLKTASVVPGSAFNFGPPPTSLGLSNPLYSEKEGYGGFLEDFRSQSSSYYSMVAAATTTTHRTTTTTPDPAVEKTSNPPPPGSSNAFPFLGHPQARTSGYPPPLPQFVNSHQPPLMDPATASSPLYQQYIQRLQEEQLRHTGVLHQGLLGPSSGYASGYHHPALGIPRQPYDRPSWL</sequence>
<dbReference type="Proteomes" id="UP000009046">
    <property type="component" value="Unassembled WGS sequence"/>
</dbReference>
<dbReference type="InterPro" id="IPR029614">
    <property type="entry name" value="CECR2"/>
</dbReference>
<dbReference type="HOGENOM" id="CLU_236519_0_0_1"/>
<feature type="region of interest" description="Disordered" evidence="4">
    <location>
        <begin position="915"/>
        <end position="1067"/>
    </location>
</feature>
<keyword evidence="8" id="KW-1185">Reference proteome</keyword>
<dbReference type="eggNOG" id="KOG1472">
    <property type="taxonomic scope" value="Eukaryota"/>
</dbReference>
<feature type="compositionally biased region" description="Low complexity" evidence="4">
    <location>
        <begin position="1031"/>
        <end position="1043"/>
    </location>
</feature>
<dbReference type="EMBL" id="AAZO01006524">
    <property type="status" value="NOT_ANNOTATED_CDS"/>
    <property type="molecule type" value="Genomic_DNA"/>
</dbReference>
<feature type="domain" description="Bromo" evidence="5">
    <location>
        <begin position="403"/>
        <end position="473"/>
    </location>
</feature>
<evidence type="ECO:0000256" key="4">
    <source>
        <dbReference type="SAM" id="MobiDB-lite"/>
    </source>
</evidence>
<feature type="compositionally biased region" description="Polar residues" evidence="4">
    <location>
        <begin position="1010"/>
        <end position="1019"/>
    </location>
</feature>
<feature type="compositionally biased region" description="Basic residues" evidence="4">
    <location>
        <begin position="518"/>
        <end position="529"/>
    </location>
</feature>
<accession>E0VZN7</accession>
<dbReference type="PROSITE" id="PS50014">
    <property type="entry name" value="BROMODOMAIN_2"/>
    <property type="match status" value="1"/>
</dbReference>
<evidence type="ECO:0000259" key="5">
    <source>
        <dbReference type="PROSITE" id="PS50014"/>
    </source>
</evidence>
<feature type="compositionally biased region" description="Polar residues" evidence="4">
    <location>
        <begin position="923"/>
        <end position="944"/>
    </location>
</feature>
<dbReference type="CTD" id="8235324"/>
<dbReference type="GO" id="GO:0006338">
    <property type="term" value="P:chromatin remodeling"/>
    <property type="evidence" value="ECO:0007669"/>
    <property type="project" value="InterPro"/>
</dbReference>
<feature type="region of interest" description="Disordered" evidence="4">
    <location>
        <begin position="311"/>
        <end position="354"/>
    </location>
</feature>
<reference evidence="6" key="2">
    <citation type="submission" date="2007-04" db="EMBL/GenBank/DDBJ databases">
        <title>The genome of the human body louse.</title>
        <authorList>
            <consortium name="The Human Body Louse Genome Consortium"/>
            <person name="Kirkness E."/>
            <person name="Walenz B."/>
            <person name="Hass B."/>
            <person name="Bruggner R."/>
            <person name="Strausberg R."/>
        </authorList>
    </citation>
    <scope>NUCLEOTIDE SEQUENCE</scope>
    <source>
        <strain evidence="6">USDA</strain>
    </source>
</reference>
<keyword evidence="3" id="KW-0175">Coiled coil</keyword>
<proteinExistence type="predicted"/>
<feature type="region of interest" description="Disordered" evidence="4">
    <location>
        <begin position="167"/>
        <end position="191"/>
    </location>
</feature>
<evidence type="ECO:0000313" key="7">
    <source>
        <dbReference type="EnsemblMetazoa" id="PHUM537050-PA"/>
    </source>
</evidence>
<dbReference type="EnsemblMetazoa" id="PHUM537050-RA">
    <property type="protein sequence ID" value="PHUM537050-PA"/>
    <property type="gene ID" value="PHUM537050"/>
</dbReference>
<dbReference type="OMA" id="QSIMHLP"/>
<feature type="compositionally biased region" description="Basic and acidic residues" evidence="4">
    <location>
        <begin position="951"/>
        <end position="961"/>
    </location>
</feature>
<dbReference type="EMBL" id="DS235854">
    <property type="protein sequence ID" value="EEB18843.1"/>
    <property type="molecule type" value="Genomic_DNA"/>
</dbReference>
<feature type="region of interest" description="Disordered" evidence="4">
    <location>
        <begin position="809"/>
        <end position="903"/>
    </location>
</feature>
<feature type="coiled-coil region" evidence="3">
    <location>
        <begin position="267"/>
        <end position="304"/>
    </location>
</feature>
<dbReference type="CDD" id="cd05509">
    <property type="entry name" value="Bromo_gcn5_like"/>
    <property type="match status" value="1"/>
</dbReference>
<evidence type="ECO:0000256" key="2">
    <source>
        <dbReference type="PROSITE-ProRule" id="PRU00035"/>
    </source>
</evidence>
<dbReference type="InterPro" id="IPR001487">
    <property type="entry name" value="Bromodomain"/>
</dbReference>
<feature type="compositionally biased region" description="Polar residues" evidence="4">
    <location>
        <begin position="1266"/>
        <end position="1297"/>
    </location>
</feature>
<feature type="region of interest" description="Disordered" evidence="4">
    <location>
        <begin position="1257"/>
        <end position="1297"/>
    </location>
</feature>
<reference evidence="7" key="3">
    <citation type="submission" date="2021-02" db="UniProtKB">
        <authorList>
            <consortium name="EnsemblMetazoa"/>
        </authorList>
    </citation>
    <scope>IDENTIFICATION</scope>
    <source>
        <strain evidence="7">USDA</strain>
    </source>
</reference>
<feature type="region of interest" description="Disordered" evidence="4">
    <location>
        <begin position="1568"/>
        <end position="1591"/>
    </location>
</feature>
<feature type="compositionally biased region" description="Basic and acidic residues" evidence="4">
    <location>
        <begin position="841"/>
        <end position="896"/>
    </location>
</feature>
<dbReference type="OrthoDB" id="303107at2759"/>
<feature type="region of interest" description="Disordered" evidence="4">
    <location>
        <begin position="694"/>
        <end position="756"/>
    </location>
</feature>
<name>E0VZN7_PEDHC</name>
<dbReference type="InterPro" id="IPR036427">
    <property type="entry name" value="Bromodomain-like_sf"/>
</dbReference>
<dbReference type="SMART" id="SM00297">
    <property type="entry name" value="BROMO"/>
    <property type="match status" value="1"/>
</dbReference>